<proteinExistence type="predicted"/>
<dbReference type="Gene3D" id="1.10.1760.20">
    <property type="match status" value="1"/>
</dbReference>
<dbReference type="Proteomes" id="UP000422108">
    <property type="component" value="Chromosome"/>
</dbReference>
<evidence type="ECO:0000256" key="3">
    <source>
        <dbReference type="ARBA" id="ARBA00022475"/>
    </source>
</evidence>
<dbReference type="EMBL" id="AP021879">
    <property type="protein sequence ID" value="BBO89662.1"/>
    <property type="molecule type" value="Genomic_DNA"/>
</dbReference>
<protein>
    <submittedName>
        <fullName evidence="8">Uncharacterized protein</fullName>
    </submittedName>
</protein>
<evidence type="ECO:0000256" key="7">
    <source>
        <dbReference type="SAM" id="Phobius"/>
    </source>
</evidence>
<dbReference type="AlphaFoldDB" id="A0A5K8AAK3"/>
<keyword evidence="9" id="KW-1185">Reference proteome</keyword>
<keyword evidence="3" id="KW-1003">Cell membrane</keyword>
<dbReference type="InterPro" id="IPR002751">
    <property type="entry name" value="CbiM/NikMN"/>
</dbReference>
<keyword evidence="4 7" id="KW-0812">Transmembrane</keyword>
<keyword evidence="6 7" id="KW-0472">Membrane</keyword>
<dbReference type="Pfam" id="PF01891">
    <property type="entry name" value="CbiM"/>
    <property type="match status" value="1"/>
</dbReference>
<sequence>MQKDTGLAIVGAFACGALSVLLTSLMVALSLLFTEESFFEVAALVVTAHLPVMIIEGIITAFCIGFLKKVVIPLEEVAAAFPAKDTRRPDGVTVNRSG</sequence>
<evidence type="ECO:0000256" key="4">
    <source>
        <dbReference type="ARBA" id="ARBA00022692"/>
    </source>
</evidence>
<dbReference type="PROSITE" id="PS51257">
    <property type="entry name" value="PROKAR_LIPOPROTEIN"/>
    <property type="match status" value="1"/>
</dbReference>
<keyword evidence="5 7" id="KW-1133">Transmembrane helix</keyword>
<accession>A0A5K8AAK3</accession>
<dbReference type="GO" id="GO:0000041">
    <property type="term" value="P:transition metal ion transport"/>
    <property type="evidence" value="ECO:0007669"/>
    <property type="project" value="InterPro"/>
</dbReference>
<comment type="subcellular location">
    <subcellularLocation>
        <location evidence="1">Cell membrane</location>
        <topology evidence="1">Multi-pass membrane protein</topology>
    </subcellularLocation>
</comment>
<name>A0A5K8AAK3_9BACT</name>
<feature type="transmembrane region" description="Helical" evidence="7">
    <location>
        <begin position="7"/>
        <end position="29"/>
    </location>
</feature>
<reference evidence="8 9" key="1">
    <citation type="submission" date="2019-11" db="EMBL/GenBank/DDBJ databases">
        <title>Comparative genomics of hydrocarbon-degrading Desulfosarcina strains.</title>
        <authorList>
            <person name="Watanabe M."/>
            <person name="Kojima H."/>
            <person name="Fukui M."/>
        </authorList>
    </citation>
    <scope>NUCLEOTIDE SEQUENCE [LARGE SCALE GENOMIC DNA]</scope>
    <source>
        <strain evidence="9">oXyS1</strain>
    </source>
</reference>
<evidence type="ECO:0000256" key="6">
    <source>
        <dbReference type="ARBA" id="ARBA00023136"/>
    </source>
</evidence>
<feature type="transmembrane region" description="Helical" evidence="7">
    <location>
        <begin position="41"/>
        <end position="67"/>
    </location>
</feature>
<gene>
    <name evidence="8" type="ORF">DSCOOX_28420</name>
</gene>
<dbReference type="GO" id="GO:0005886">
    <property type="term" value="C:plasma membrane"/>
    <property type="evidence" value="ECO:0007669"/>
    <property type="project" value="UniProtKB-SubCell"/>
</dbReference>
<organism evidence="8 9">
    <name type="scientific">Desulfosarcina ovata subsp. ovata</name>
    <dbReference type="NCBI Taxonomy" id="2752305"/>
    <lineage>
        <taxon>Bacteria</taxon>
        <taxon>Pseudomonadati</taxon>
        <taxon>Thermodesulfobacteriota</taxon>
        <taxon>Desulfobacteria</taxon>
        <taxon>Desulfobacterales</taxon>
        <taxon>Desulfosarcinaceae</taxon>
        <taxon>Desulfosarcina</taxon>
    </lineage>
</organism>
<evidence type="ECO:0000256" key="5">
    <source>
        <dbReference type="ARBA" id="ARBA00022989"/>
    </source>
</evidence>
<evidence type="ECO:0000256" key="1">
    <source>
        <dbReference type="ARBA" id="ARBA00004651"/>
    </source>
</evidence>
<keyword evidence="2" id="KW-0813">Transport</keyword>
<evidence type="ECO:0000256" key="2">
    <source>
        <dbReference type="ARBA" id="ARBA00022448"/>
    </source>
</evidence>
<evidence type="ECO:0000313" key="9">
    <source>
        <dbReference type="Proteomes" id="UP000422108"/>
    </source>
</evidence>
<evidence type="ECO:0000313" key="8">
    <source>
        <dbReference type="EMBL" id="BBO89662.1"/>
    </source>
</evidence>